<organism evidence="2 3">
    <name type="scientific">Candidatus Kaiserbacteria bacterium RIFCSPHIGHO2_02_FULL_50_50</name>
    <dbReference type="NCBI Taxonomy" id="1798492"/>
    <lineage>
        <taxon>Bacteria</taxon>
        <taxon>Candidatus Kaiseribacteriota</taxon>
    </lineage>
</organism>
<feature type="transmembrane region" description="Helical" evidence="1">
    <location>
        <begin position="140"/>
        <end position="159"/>
    </location>
</feature>
<keyword evidence="1" id="KW-0472">Membrane</keyword>
<proteinExistence type="predicted"/>
<feature type="transmembrane region" description="Helical" evidence="1">
    <location>
        <begin position="70"/>
        <end position="90"/>
    </location>
</feature>
<keyword evidence="1" id="KW-1133">Transmembrane helix</keyword>
<accession>A0A1F6DCN1</accession>
<feature type="transmembrane region" description="Helical" evidence="1">
    <location>
        <begin position="6"/>
        <end position="29"/>
    </location>
</feature>
<dbReference type="EMBL" id="MFLF01000020">
    <property type="protein sequence ID" value="OGG59174.1"/>
    <property type="molecule type" value="Genomic_DNA"/>
</dbReference>
<protein>
    <submittedName>
        <fullName evidence="2">Uncharacterized protein</fullName>
    </submittedName>
</protein>
<comment type="caution">
    <text evidence="2">The sequence shown here is derived from an EMBL/GenBank/DDBJ whole genome shotgun (WGS) entry which is preliminary data.</text>
</comment>
<feature type="transmembrane region" description="Helical" evidence="1">
    <location>
        <begin position="202"/>
        <end position="222"/>
    </location>
</feature>
<gene>
    <name evidence="2" type="ORF">A3C89_02095</name>
</gene>
<evidence type="ECO:0000313" key="2">
    <source>
        <dbReference type="EMBL" id="OGG59174.1"/>
    </source>
</evidence>
<sequence>MDLSPFLAAVNIAATIIGTLYCFVLAVIIALRDIREHFERIVFATCIAFALRSVALWLGGMWAWVGYYHIPGAFSIVNATLLALLPFALFSRLSRPLPLAILATGLATAMLMLTPDMIYGQTYYTDVGFTVLTFGPYINVYRAVLTILLIIPLVIYRTYMHRIHARNTQTIACTLLIGQSIYSSFVIMSTVLLPLFGYAQFTYYNTIVGIAVVATSFTIVLLRSYEKS</sequence>
<feature type="transmembrane region" description="Helical" evidence="1">
    <location>
        <begin position="41"/>
        <end position="64"/>
    </location>
</feature>
<evidence type="ECO:0000313" key="3">
    <source>
        <dbReference type="Proteomes" id="UP000178794"/>
    </source>
</evidence>
<keyword evidence="1" id="KW-0812">Transmembrane</keyword>
<dbReference type="AlphaFoldDB" id="A0A1F6DCN1"/>
<feature type="transmembrane region" description="Helical" evidence="1">
    <location>
        <begin position="171"/>
        <end position="196"/>
    </location>
</feature>
<feature type="transmembrane region" description="Helical" evidence="1">
    <location>
        <begin position="97"/>
        <end position="120"/>
    </location>
</feature>
<name>A0A1F6DCN1_9BACT</name>
<reference evidence="2 3" key="1">
    <citation type="journal article" date="2016" name="Nat. Commun.">
        <title>Thousands of microbial genomes shed light on interconnected biogeochemical processes in an aquifer system.</title>
        <authorList>
            <person name="Anantharaman K."/>
            <person name="Brown C.T."/>
            <person name="Hug L.A."/>
            <person name="Sharon I."/>
            <person name="Castelle C.J."/>
            <person name="Probst A.J."/>
            <person name="Thomas B.C."/>
            <person name="Singh A."/>
            <person name="Wilkins M.J."/>
            <person name="Karaoz U."/>
            <person name="Brodie E.L."/>
            <person name="Williams K.H."/>
            <person name="Hubbard S.S."/>
            <person name="Banfield J.F."/>
        </authorList>
    </citation>
    <scope>NUCLEOTIDE SEQUENCE [LARGE SCALE GENOMIC DNA]</scope>
</reference>
<dbReference type="Proteomes" id="UP000178794">
    <property type="component" value="Unassembled WGS sequence"/>
</dbReference>
<evidence type="ECO:0000256" key="1">
    <source>
        <dbReference type="SAM" id="Phobius"/>
    </source>
</evidence>